<gene>
    <name evidence="2" type="ORF">H5410_056062</name>
</gene>
<dbReference type="Proteomes" id="UP000824120">
    <property type="component" value="Chromosome 11"/>
</dbReference>
<dbReference type="EMBL" id="JACXVP010000011">
    <property type="protein sequence ID" value="KAG5575928.1"/>
    <property type="molecule type" value="Genomic_DNA"/>
</dbReference>
<sequence length="191" mass="21701">MDHRLWIYNMQYEPGAGLKLEFIDGVRDFIEQTMTLDIFKNNGLVRCPCSACGMEPEQYFDEAPNEEARHFYDQLEESSRPLCEGSPHSTLSVAMSSGGDDDKHREHLRVSQTNKAKKKKSRGPIDPEDIPGSLSSAPKHINHDTHLFAVSFGTEDPRQYYPNYRRPIGASSTSHALPPWLYEDLPLQAIH</sequence>
<name>A0A9J5WLL8_SOLCO</name>
<dbReference type="AlphaFoldDB" id="A0A9J5WLL8"/>
<comment type="caution">
    <text evidence="2">The sequence shown here is derived from an EMBL/GenBank/DDBJ whole genome shotgun (WGS) entry which is preliminary data.</text>
</comment>
<evidence type="ECO:0008006" key="4">
    <source>
        <dbReference type="Google" id="ProtNLM"/>
    </source>
</evidence>
<organism evidence="2 3">
    <name type="scientific">Solanum commersonii</name>
    <name type="common">Commerson's wild potato</name>
    <name type="synonym">Commerson's nightshade</name>
    <dbReference type="NCBI Taxonomy" id="4109"/>
    <lineage>
        <taxon>Eukaryota</taxon>
        <taxon>Viridiplantae</taxon>
        <taxon>Streptophyta</taxon>
        <taxon>Embryophyta</taxon>
        <taxon>Tracheophyta</taxon>
        <taxon>Spermatophyta</taxon>
        <taxon>Magnoliopsida</taxon>
        <taxon>eudicotyledons</taxon>
        <taxon>Gunneridae</taxon>
        <taxon>Pentapetalae</taxon>
        <taxon>asterids</taxon>
        <taxon>lamiids</taxon>
        <taxon>Solanales</taxon>
        <taxon>Solanaceae</taxon>
        <taxon>Solanoideae</taxon>
        <taxon>Solaneae</taxon>
        <taxon>Solanum</taxon>
    </lineage>
</organism>
<keyword evidence="3" id="KW-1185">Reference proteome</keyword>
<accession>A0A9J5WLL8</accession>
<proteinExistence type="predicted"/>
<evidence type="ECO:0000313" key="2">
    <source>
        <dbReference type="EMBL" id="KAG5575928.1"/>
    </source>
</evidence>
<feature type="compositionally biased region" description="Basic and acidic residues" evidence="1">
    <location>
        <begin position="100"/>
        <end position="109"/>
    </location>
</feature>
<evidence type="ECO:0000313" key="3">
    <source>
        <dbReference type="Proteomes" id="UP000824120"/>
    </source>
</evidence>
<dbReference type="OrthoDB" id="1314353at2759"/>
<evidence type="ECO:0000256" key="1">
    <source>
        <dbReference type="SAM" id="MobiDB-lite"/>
    </source>
</evidence>
<protein>
    <recommendedName>
        <fullName evidence="4">Transposase-associated domain-containing protein</fullName>
    </recommendedName>
</protein>
<feature type="region of interest" description="Disordered" evidence="1">
    <location>
        <begin position="78"/>
        <end position="140"/>
    </location>
</feature>
<reference evidence="2 3" key="1">
    <citation type="submission" date="2020-09" db="EMBL/GenBank/DDBJ databases">
        <title>De no assembly of potato wild relative species, Solanum commersonii.</title>
        <authorList>
            <person name="Cho K."/>
        </authorList>
    </citation>
    <scope>NUCLEOTIDE SEQUENCE [LARGE SCALE GENOMIC DNA]</scope>
    <source>
        <strain evidence="2">LZ3.2</strain>
        <tissue evidence="2">Leaf</tissue>
    </source>
</reference>